<dbReference type="AlphaFoldDB" id="A0AAD6XIX8"/>
<evidence type="ECO:0000313" key="1">
    <source>
        <dbReference type="EMBL" id="KAJ7081994.1"/>
    </source>
</evidence>
<gene>
    <name evidence="1" type="ORF">B0H15DRAFT_442472</name>
</gene>
<proteinExistence type="predicted"/>
<evidence type="ECO:0000313" key="2">
    <source>
        <dbReference type="Proteomes" id="UP001222325"/>
    </source>
</evidence>
<accession>A0AAD6XIX8</accession>
<protein>
    <submittedName>
        <fullName evidence="1">Uncharacterized protein</fullName>
    </submittedName>
</protein>
<reference evidence="1" key="1">
    <citation type="submission" date="2023-03" db="EMBL/GenBank/DDBJ databases">
        <title>Massive genome expansion in bonnet fungi (Mycena s.s.) driven by repeated elements and novel gene families across ecological guilds.</title>
        <authorList>
            <consortium name="Lawrence Berkeley National Laboratory"/>
            <person name="Harder C.B."/>
            <person name="Miyauchi S."/>
            <person name="Viragh M."/>
            <person name="Kuo A."/>
            <person name="Thoen E."/>
            <person name="Andreopoulos B."/>
            <person name="Lu D."/>
            <person name="Skrede I."/>
            <person name="Drula E."/>
            <person name="Henrissat B."/>
            <person name="Morin E."/>
            <person name="Kohler A."/>
            <person name="Barry K."/>
            <person name="LaButti K."/>
            <person name="Morin E."/>
            <person name="Salamov A."/>
            <person name="Lipzen A."/>
            <person name="Mereny Z."/>
            <person name="Hegedus B."/>
            <person name="Baldrian P."/>
            <person name="Stursova M."/>
            <person name="Weitz H."/>
            <person name="Taylor A."/>
            <person name="Grigoriev I.V."/>
            <person name="Nagy L.G."/>
            <person name="Martin F."/>
            <person name="Kauserud H."/>
        </authorList>
    </citation>
    <scope>NUCLEOTIDE SEQUENCE</scope>
    <source>
        <strain evidence="1">CBHHK173m</strain>
    </source>
</reference>
<sequence length="167" mass="18356">MLGQRWCRAQRWRGQQGVCISRAMQRDNDSTLPRASSPATVYAQFVAERARSLSRRRRHLARGRVRLAARCRLLVQRRGAVGRRKAFLATASSAVGCRALSLRNIVNINIRGDPDLELSSVSSSDRIPWSCSANALGLAGQAYPPMHGLNRAEQSKGGTAADESALW</sequence>
<dbReference type="Proteomes" id="UP001222325">
    <property type="component" value="Unassembled WGS sequence"/>
</dbReference>
<keyword evidence="2" id="KW-1185">Reference proteome</keyword>
<organism evidence="1 2">
    <name type="scientific">Mycena belliarum</name>
    <dbReference type="NCBI Taxonomy" id="1033014"/>
    <lineage>
        <taxon>Eukaryota</taxon>
        <taxon>Fungi</taxon>
        <taxon>Dikarya</taxon>
        <taxon>Basidiomycota</taxon>
        <taxon>Agaricomycotina</taxon>
        <taxon>Agaricomycetes</taxon>
        <taxon>Agaricomycetidae</taxon>
        <taxon>Agaricales</taxon>
        <taxon>Marasmiineae</taxon>
        <taxon>Mycenaceae</taxon>
        <taxon>Mycena</taxon>
    </lineage>
</organism>
<comment type="caution">
    <text evidence="1">The sequence shown here is derived from an EMBL/GenBank/DDBJ whole genome shotgun (WGS) entry which is preliminary data.</text>
</comment>
<name>A0AAD6XIX8_9AGAR</name>
<dbReference type="EMBL" id="JARJCN010000047">
    <property type="protein sequence ID" value="KAJ7081994.1"/>
    <property type="molecule type" value="Genomic_DNA"/>
</dbReference>